<dbReference type="EMBL" id="LNXX01000047">
    <property type="protein sequence ID" value="KTC82123.1"/>
    <property type="molecule type" value="Genomic_DNA"/>
</dbReference>
<accession>A0A378IKU9</accession>
<keyword evidence="3" id="KW-1185">Reference proteome</keyword>
<sequence length="86" mass="9758">MRDIVGNLDPSKEEAIASAIIEIKDKIIKSEESNYTKNARDLINAFSNPDCCDFRKIRTELTANPSMNEIMSPISCYSKVMQISYH</sequence>
<dbReference type="Proteomes" id="UP000054854">
    <property type="component" value="Unassembled WGS sequence"/>
</dbReference>
<evidence type="ECO:0000313" key="3">
    <source>
        <dbReference type="Proteomes" id="UP000054854"/>
    </source>
</evidence>
<evidence type="ECO:0000313" key="1">
    <source>
        <dbReference type="EMBL" id="KTC82123.1"/>
    </source>
</evidence>
<reference evidence="2 4" key="2">
    <citation type="submission" date="2018-06" db="EMBL/GenBank/DDBJ databases">
        <authorList>
            <consortium name="Pathogen Informatics"/>
            <person name="Doyle S."/>
        </authorList>
    </citation>
    <scope>NUCLEOTIDE SEQUENCE [LARGE SCALE GENOMIC DNA]</scope>
    <source>
        <strain evidence="2 4">NCTC12438</strain>
    </source>
</reference>
<dbReference type="RefSeq" id="WP_058466283.1">
    <property type="nucleotide sequence ID" value="NZ_CAAAHQ010000049.1"/>
</dbReference>
<protein>
    <submittedName>
        <fullName evidence="2">Ankyrin repeat protein</fullName>
    </submittedName>
</protein>
<organism evidence="2 4">
    <name type="scientific">Legionella cincinnatiensis</name>
    <dbReference type="NCBI Taxonomy" id="28085"/>
    <lineage>
        <taxon>Bacteria</taxon>
        <taxon>Pseudomonadati</taxon>
        <taxon>Pseudomonadota</taxon>
        <taxon>Gammaproteobacteria</taxon>
        <taxon>Legionellales</taxon>
        <taxon>Legionellaceae</taxon>
        <taxon>Legionella</taxon>
    </lineage>
</organism>
<dbReference type="EMBL" id="UGNX01000001">
    <property type="protein sequence ID" value="STX35402.1"/>
    <property type="molecule type" value="Genomic_DNA"/>
</dbReference>
<dbReference type="Proteomes" id="UP000255316">
    <property type="component" value="Unassembled WGS sequence"/>
</dbReference>
<reference evidence="1 3" key="1">
    <citation type="submission" date="2015-11" db="EMBL/GenBank/DDBJ databases">
        <title>Genomic analysis of 38 Legionella species identifies large and diverse effector repertoires.</title>
        <authorList>
            <person name="Burstein D."/>
            <person name="Amaro F."/>
            <person name="Zusman T."/>
            <person name="Lifshitz Z."/>
            <person name="Cohen O."/>
            <person name="Gilbert J.A."/>
            <person name="Pupko T."/>
            <person name="Shuman H.A."/>
            <person name="Segal G."/>
        </authorList>
    </citation>
    <scope>NUCLEOTIDE SEQUENCE [LARGE SCALE GENOMIC DNA]</scope>
    <source>
        <strain evidence="1 3">CDC#72-OH-14</strain>
    </source>
</reference>
<evidence type="ECO:0000313" key="4">
    <source>
        <dbReference type="Proteomes" id="UP000255316"/>
    </source>
</evidence>
<dbReference type="AlphaFoldDB" id="A0A378IKU9"/>
<gene>
    <name evidence="1" type="ORF">Lcin_3193</name>
    <name evidence="2" type="ORF">NCTC12438_02017</name>
</gene>
<name>A0A378IKU9_9GAMM</name>
<evidence type="ECO:0000313" key="2">
    <source>
        <dbReference type="EMBL" id="STX35402.1"/>
    </source>
</evidence>
<proteinExistence type="predicted"/>
<dbReference type="OrthoDB" id="5654325at2"/>